<evidence type="ECO:0000313" key="9">
    <source>
        <dbReference type="EMBL" id="PRR81133.1"/>
    </source>
</evidence>
<dbReference type="Gene3D" id="3.40.50.300">
    <property type="entry name" value="P-loop containing nucleotide triphosphate hydrolases"/>
    <property type="match status" value="2"/>
</dbReference>
<dbReference type="PANTHER" id="PTHR11472">
    <property type="entry name" value="DNA REPAIR DEAD HELICASE RAD3/XP-D SUBFAMILY MEMBER"/>
    <property type="match status" value="1"/>
</dbReference>
<dbReference type="InterPro" id="IPR013520">
    <property type="entry name" value="Ribonucl_H"/>
</dbReference>
<comment type="caution">
    <text evidence="9">The sequence shown here is derived from an EMBL/GenBank/DDBJ whole genome shotgun (WGS) entry which is preliminary data.</text>
</comment>
<dbReference type="GO" id="GO:0016818">
    <property type="term" value="F:hydrolase activity, acting on acid anhydrides, in phosphorus-containing anhydrides"/>
    <property type="evidence" value="ECO:0007669"/>
    <property type="project" value="InterPro"/>
</dbReference>
<name>A0A2T0BBC4_9CLOT</name>
<evidence type="ECO:0000256" key="7">
    <source>
        <dbReference type="ARBA" id="ARBA00048954"/>
    </source>
</evidence>
<evidence type="ECO:0000259" key="8">
    <source>
        <dbReference type="PROSITE" id="PS51193"/>
    </source>
</evidence>
<dbReference type="SUPFAM" id="SSF52540">
    <property type="entry name" value="P-loop containing nucleoside triphosphate hydrolases"/>
    <property type="match status" value="2"/>
</dbReference>
<dbReference type="Pfam" id="PF00270">
    <property type="entry name" value="DEAD"/>
    <property type="match status" value="1"/>
</dbReference>
<dbReference type="Gene3D" id="3.30.420.10">
    <property type="entry name" value="Ribonuclease H-like superfamily/Ribonuclease H"/>
    <property type="match status" value="1"/>
</dbReference>
<dbReference type="InterPro" id="IPR014013">
    <property type="entry name" value="Helic_SF1/SF2_ATP-bd_DinG/Rad3"/>
</dbReference>
<dbReference type="InterPro" id="IPR027417">
    <property type="entry name" value="P-loop_NTPase"/>
</dbReference>
<dbReference type="RefSeq" id="WP_106060645.1">
    <property type="nucleotide sequence ID" value="NZ_PVXQ01000035.1"/>
</dbReference>
<proteinExistence type="inferred from homology"/>
<dbReference type="GO" id="GO:0043139">
    <property type="term" value="F:5'-3' DNA helicase activity"/>
    <property type="evidence" value="ECO:0007669"/>
    <property type="project" value="UniProtKB-EC"/>
</dbReference>
<dbReference type="SUPFAM" id="SSF53098">
    <property type="entry name" value="Ribonuclease H-like"/>
    <property type="match status" value="1"/>
</dbReference>
<keyword evidence="10" id="KW-1185">Reference proteome</keyword>
<dbReference type="AlphaFoldDB" id="A0A2T0BBC4"/>
<dbReference type="InterPro" id="IPR011545">
    <property type="entry name" value="DEAD/DEAH_box_helicase_dom"/>
</dbReference>
<gene>
    <name evidence="9" type="ORF">CLVI_27250</name>
</gene>
<comment type="catalytic activity">
    <reaction evidence="7">
        <text>ATP + H2O = ADP + phosphate + H(+)</text>
        <dbReference type="Rhea" id="RHEA:13065"/>
        <dbReference type="ChEBI" id="CHEBI:15377"/>
        <dbReference type="ChEBI" id="CHEBI:15378"/>
        <dbReference type="ChEBI" id="CHEBI:30616"/>
        <dbReference type="ChEBI" id="CHEBI:43474"/>
        <dbReference type="ChEBI" id="CHEBI:456216"/>
        <dbReference type="EC" id="5.6.2.3"/>
    </reaction>
</comment>
<dbReference type="GO" id="GO:0003676">
    <property type="term" value="F:nucleic acid binding"/>
    <property type="evidence" value="ECO:0007669"/>
    <property type="project" value="InterPro"/>
</dbReference>
<evidence type="ECO:0000313" key="10">
    <source>
        <dbReference type="Proteomes" id="UP000239471"/>
    </source>
</evidence>
<accession>A0A2T0BBC4</accession>
<dbReference type="SMART" id="SM00487">
    <property type="entry name" value="DEXDc"/>
    <property type="match status" value="1"/>
</dbReference>
<dbReference type="OrthoDB" id="9803913at2"/>
<dbReference type="GO" id="GO:0006139">
    <property type="term" value="P:nucleobase-containing compound metabolic process"/>
    <property type="evidence" value="ECO:0007669"/>
    <property type="project" value="InterPro"/>
</dbReference>
<reference evidence="9 10" key="1">
    <citation type="submission" date="2018-03" db="EMBL/GenBank/DDBJ databases">
        <title>Genome sequence of Clostridium vincentii DSM 10228.</title>
        <authorList>
            <person name="Poehlein A."/>
            <person name="Daniel R."/>
        </authorList>
    </citation>
    <scope>NUCLEOTIDE SEQUENCE [LARGE SCALE GENOMIC DNA]</scope>
    <source>
        <strain evidence="9 10">DSM 10228</strain>
    </source>
</reference>
<evidence type="ECO:0000256" key="6">
    <source>
        <dbReference type="ARBA" id="ARBA00044969"/>
    </source>
</evidence>
<keyword evidence="3" id="KW-0378">Hydrolase</keyword>
<evidence type="ECO:0000256" key="5">
    <source>
        <dbReference type="ARBA" id="ARBA00038058"/>
    </source>
</evidence>
<keyword evidence="4" id="KW-0067">ATP-binding</keyword>
<dbReference type="CDD" id="cd06127">
    <property type="entry name" value="DEDDh"/>
    <property type="match status" value="1"/>
</dbReference>
<dbReference type="Pfam" id="PF13307">
    <property type="entry name" value="Helicase_C_2"/>
    <property type="match status" value="1"/>
</dbReference>
<organism evidence="9 10">
    <name type="scientific">Clostridium vincentii</name>
    <dbReference type="NCBI Taxonomy" id="52704"/>
    <lineage>
        <taxon>Bacteria</taxon>
        <taxon>Bacillati</taxon>
        <taxon>Bacillota</taxon>
        <taxon>Clostridia</taxon>
        <taxon>Eubacteriales</taxon>
        <taxon>Clostridiaceae</taxon>
        <taxon>Clostridium</taxon>
    </lineage>
</organism>
<keyword evidence="2" id="KW-0547">Nucleotide-binding</keyword>
<feature type="domain" description="Helicase ATP-binding" evidence="8">
    <location>
        <begin position="252"/>
        <end position="549"/>
    </location>
</feature>
<dbReference type="InterPro" id="IPR012337">
    <property type="entry name" value="RNaseH-like_sf"/>
</dbReference>
<evidence type="ECO:0000256" key="2">
    <source>
        <dbReference type="ARBA" id="ARBA00022741"/>
    </source>
</evidence>
<dbReference type="InterPro" id="IPR036397">
    <property type="entry name" value="RNaseH_sf"/>
</dbReference>
<evidence type="ECO:0000256" key="1">
    <source>
        <dbReference type="ARBA" id="ARBA00001966"/>
    </source>
</evidence>
<comment type="cofactor">
    <cofactor evidence="1">
        <name>[4Fe-4S] cluster</name>
        <dbReference type="ChEBI" id="CHEBI:49883"/>
    </cofactor>
</comment>
<dbReference type="Pfam" id="PF00929">
    <property type="entry name" value="RNase_T"/>
    <property type="match status" value="1"/>
</dbReference>
<dbReference type="GO" id="GO:0004527">
    <property type="term" value="F:exonuclease activity"/>
    <property type="evidence" value="ECO:0007669"/>
    <property type="project" value="UniProtKB-ARBA"/>
</dbReference>
<dbReference type="Proteomes" id="UP000239471">
    <property type="component" value="Unassembled WGS sequence"/>
</dbReference>
<dbReference type="InterPro" id="IPR006555">
    <property type="entry name" value="ATP-dep_Helicase_C"/>
</dbReference>
<comment type="similarity">
    <text evidence="5">Belongs to the helicase family. DinG subfamily.</text>
</comment>
<dbReference type="InterPro" id="IPR014001">
    <property type="entry name" value="Helicase_ATP-bd"/>
</dbReference>
<protein>
    <recommendedName>
        <fullName evidence="6">DNA 5'-3' helicase</fullName>
        <ecNumber evidence="6">5.6.2.3</ecNumber>
    </recommendedName>
</protein>
<dbReference type="GO" id="GO:0005524">
    <property type="term" value="F:ATP binding"/>
    <property type="evidence" value="ECO:0007669"/>
    <property type="project" value="UniProtKB-KW"/>
</dbReference>
<dbReference type="EMBL" id="PVXQ01000035">
    <property type="protein sequence ID" value="PRR81133.1"/>
    <property type="molecule type" value="Genomic_DNA"/>
</dbReference>
<dbReference type="InterPro" id="IPR045028">
    <property type="entry name" value="DinG/Rad3-like"/>
</dbReference>
<evidence type="ECO:0000256" key="3">
    <source>
        <dbReference type="ARBA" id="ARBA00022801"/>
    </source>
</evidence>
<dbReference type="SMART" id="SM00479">
    <property type="entry name" value="EXOIII"/>
    <property type="match status" value="1"/>
</dbReference>
<dbReference type="SMART" id="SM00491">
    <property type="entry name" value="HELICc2"/>
    <property type="match status" value="1"/>
</dbReference>
<dbReference type="EC" id="5.6.2.3" evidence="6"/>
<evidence type="ECO:0000256" key="4">
    <source>
        <dbReference type="ARBA" id="ARBA00022840"/>
    </source>
</evidence>
<dbReference type="PANTHER" id="PTHR11472:SF34">
    <property type="entry name" value="REGULATOR OF TELOMERE ELONGATION HELICASE 1"/>
    <property type="match status" value="1"/>
</dbReference>
<dbReference type="PROSITE" id="PS51193">
    <property type="entry name" value="HELICASE_ATP_BIND_2"/>
    <property type="match status" value="1"/>
</dbReference>
<sequence>MSLIEQSILNNVIYLDIETTGLDELSSEIIEIGAVKVKDSVITTYKTLIKPFGRVPSSIYELCSGLLEVDLKTAPSLQDIKNDLLSFVEDYPLICHNGGFERKFLREHIKEMKNEILDSMELAAILEPWRGESNLEALLKKITDLDKAESHRALEDSFDTMKAVNALLCRQFSRDEDNNNKKKASLYSLLIGQFGLKTRWSWTKYLDRPMLFTCENYTYVSYEENKDIKPKLKKIHIPYEEQENLLKRKDVWNNGGDFGYDYREEQRYFTEKIRENIESEGKIFIEAPTGSGKTFAYVLIAAIKSYINKNKNKVQDASFIISTDTKELQNQLITRDIPNILSKLGLDTKLNYGAIKGKSNYICTDRLIKCQIFNGALISILAEIFLKRLCKDGEYGDVENISYWAYKHFELEDYLRDIVCDSEECNLERCYKKCYLKTRYNDLPLENITVINHSLLASWPYGEKKKITHLIIDEAHNLMEKCYEFFSEEFKSDDFFEFLKNISEKEPTIYRQLTTLNGSNGFRETIELDKLKYWVSEIGTSMAILLNKCVELKLSGGDYNFKSEFFLPQEILKEKIRSLEDYISLVKEKIYGLYRLIYNYINSITLDGEEGTDDKEYIAIYNYVMKLKAAFDVIDMFLEDPKEIKSHAKVIEIAKDYSYFMFKNIPLNIDDLVNEYILKDVKSTTFLSATMRINSSFGRIKDILGQRGAKEVIVPHTFNLKDRTKINVLRDIGRYNSSEFITNVAKFIFDMGNKLQGHMLVLFTNNLRRKAVEKELVELTRGTRLEVHIDKKSIKLLSDKNRQVIILGSKGFFEGIDVPGDGLTCVMIDKLPNKSIEDPLLKAITAYENKYYMDVNYPQVCIKLKQAYGRLIRSPMDYGYFCILDGGQNQSTVNRLEKDLSGPKFMNSTRIQVLNMVNKDYLDWKRSNLNEIIKAVDRKSTDYINCFNREALKKKSFWSCEEGTDDNILYKNLDFILKENNKLLQNRK</sequence>